<dbReference type="InterPro" id="IPR011009">
    <property type="entry name" value="Kinase-like_dom_sf"/>
</dbReference>
<protein>
    <submittedName>
        <fullName evidence="2">APH family phosphotransferase</fullName>
    </submittedName>
    <submittedName>
        <fullName evidence="3">Putative kinase, aminoglycoside phosphotransferase (APT) family</fullName>
    </submittedName>
</protein>
<dbReference type="Gene3D" id="3.30.200.20">
    <property type="entry name" value="Phosphorylase Kinase, domain 1"/>
    <property type="match status" value="1"/>
</dbReference>
<dbReference type="InterPro" id="IPR051678">
    <property type="entry name" value="AGP_Transferase"/>
</dbReference>
<reference evidence="2" key="3">
    <citation type="journal article" name="MicrobiologyOpen">
        <title>Whole-genome comparison between the type strain of Halobacterium salinarum (DSM 3754(T)) and the laboratory strains R1 and NRC-1.</title>
        <authorList>
            <person name="Pfeiffer F."/>
            <person name="Losensky G."/>
            <person name="Marchfelder A."/>
            <person name="Habermann B."/>
            <person name="Dyall-Smith M."/>
        </authorList>
    </citation>
    <scope>NUCLEOTIDE SEQUENCE</scope>
    <source>
        <strain evidence="2">91-R6</strain>
    </source>
</reference>
<dbReference type="InterPro" id="IPR002575">
    <property type="entry name" value="Aminoglycoside_PTrfase"/>
</dbReference>
<evidence type="ECO:0000313" key="5">
    <source>
        <dbReference type="Proteomes" id="UP000323075"/>
    </source>
</evidence>
<proteinExistence type="predicted"/>
<dbReference type="Pfam" id="PF01636">
    <property type="entry name" value="APH"/>
    <property type="match status" value="1"/>
</dbReference>
<dbReference type="RefSeq" id="WP_136361557.1">
    <property type="nucleotide sequence ID" value="NZ_VRYN01000001.1"/>
</dbReference>
<feature type="domain" description="Aminoglycoside phosphotransferase" evidence="1">
    <location>
        <begin position="27"/>
        <end position="271"/>
    </location>
</feature>
<dbReference type="Proteomes" id="UP000296216">
    <property type="component" value="Chromosome"/>
</dbReference>
<gene>
    <name evidence="3" type="ORF">APQ99_00573</name>
    <name evidence="2" type="ORF">HBSAL_10775</name>
</gene>
<dbReference type="SUPFAM" id="SSF56112">
    <property type="entry name" value="Protein kinase-like (PK-like)"/>
    <property type="match status" value="1"/>
</dbReference>
<organism evidence="2 4">
    <name type="scientific">Halobacterium salinarum (strain ATCC 33171 / DSM 3754 / JCM 8978 / NBRC 102687 / NCIMB 764 / 91-R6)</name>
    <dbReference type="NCBI Taxonomy" id="2597657"/>
    <lineage>
        <taxon>Archaea</taxon>
        <taxon>Methanobacteriati</taxon>
        <taxon>Methanobacteriota</taxon>
        <taxon>Stenosarchaea group</taxon>
        <taxon>Halobacteria</taxon>
        <taxon>Halobacteriales</taxon>
        <taxon>Halobacteriaceae</taxon>
        <taxon>Halobacterium</taxon>
    </lineage>
</organism>
<dbReference type="PANTHER" id="PTHR21310">
    <property type="entry name" value="AMINOGLYCOSIDE PHOSPHOTRANSFERASE-RELATED-RELATED"/>
    <property type="match status" value="1"/>
</dbReference>
<dbReference type="GeneID" id="39855987"/>
<dbReference type="AlphaFoldDB" id="A0A4D6GYE0"/>
<reference evidence="2 4" key="1">
    <citation type="journal article" date="2019" name="Microbiol. Resour. Announc.">
        <title>The Genome Sequence of the Halobacterium salinarum Type Strain Is Closely Related to That of Laboratory Strains NRC-1 and R1.</title>
        <authorList>
            <person name="Pfeiffer F."/>
            <person name="Marchfelder A."/>
            <person name="Habermann B."/>
            <person name="Dyall-Smith M.L."/>
        </authorList>
    </citation>
    <scope>NUCLEOTIDE SEQUENCE [LARGE SCALE GENOMIC DNA]</scope>
    <source>
        <strain evidence="2">91-R6</strain>
        <strain evidence="4">ATCC 33171 / DSM 3754 / JCM 8978 / NBRC 102687 / NCIMB 764 / 91-R6</strain>
    </source>
</reference>
<keyword evidence="2" id="KW-0808">Transferase</keyword>
<dbReference type="PANTHER" id="PTHR21310:SF40">
    <property type="entry name" value="AMINOGLYCOSIDE PHOSPHOTRANSFERASE DOMAIN-CONTAINING PROTEIN-RELATED"/>
    <property type="match status" value="1"/>
</dbReference>
<dbReference type="GO" id="GO:0016301">
    <property type="term" value="F:kinase activity"/>
    <property type="evidence" value="ECO:0007669"/>
    <property type="project" value="UniProtKB-KW"/>
</dbReference>
<dbReference type="InterPro" id="IPR041726">
    <property type="entry name" value="ACAD10_11_N"/>
</dbReference>
<evidence type="ECO:0000313" key="3">
    <source>
        <dbReference type="EMBL" id="TYO82056.1"/>
    </source>
</evidence>
<sequence length="364" mass="39920">MTADALPLADLEAYLADELGARVTDTEVLDGALNTVVAVSTESTEHAYVVRQASDMRDSGLFIDLDREYRVLAALTDTDVPAPAPVVYCEDESVLGDPFAVTTYREGEPVSVGSSLPERFQTPAGRRAVGEALVDTLADVHSVPTEPFEGVCERYEPLEQVEQFADRLDRATDASGRDVPELRRVVDWLREHAPPEHETRLTHGDFNSGNVCFADGTPPEITGVLDWETAALADPRTELGYLLFYWRDDGDPTPGLDAIRARYGDDHPDAVAEVAAAAEHGFYRYANRPGSPSRRELIERYEARTGLAFDHGRFYRAHAALGLAAVWEDSHARRVAAGEPTDWEPLLDYTAAVTASIVDGEFEA</sequence>
<dbReference type="EMBL" id="CP038631">
    <property type="protein sequence ID" value="QCC45798.1"/>
    <property type="molecule type" value="Genomic_DNA"/>
</dbReference>
<evidence type="ECO:0000313" key="4">
    <source>
        <dbReference type="Proteomes" id="UP000296216"/>
    </source>
</evidence>
<dbReference type="Gene3D" id="3.90.1200.10">
    <property type="match status" value="1"/>
</dbReference>
<reference evidence="3 5" key="2">
    <citation type="submission" date="2019-07" db="EMBL/GenBank/DDBJ databases">
        <title>Genomic Encyclopedia of Archaeal and Bacterial Type Strains, Phase II (KMG-II): from individual species to whole genera.</title>
        <authorList>
            <person name="Goeker M."/>
        </authorList>
    </citation>
    <scope>NUCLEOTIDE SEQUENCE [LARGE SCALE GENOMIC DNA]</scope>
    <source>
        <strain evidence="3 5">DSM 3754</strain>
    </source>
</reference>
<evidence type="ECO:0000259" key="1">
    <source>
        <dbReference type="Pfam" id="PF01636"/>
    </source>
</evidence>
<dbReference type="Proteomes" id="UP000323075">
    <property type="component" value="Unassembled WGS sequence"/>
</dbReference>
<name>A0A4D6GYE0_HALS9</name>
<keyword evidence="3" id="KW-0418">Kinase</keyword>
<evidence type="ECO:0000313" key="2">
    <source>
        <dbReference type="EMBL" id="QCC45798.1"/>
    </source>
</evidence>
<accession>A0A4D6GYE0</accession>
<dbReference type="EMBL" id="VRYN01000001">
    <property type="protein sequence ID" value="TYO82056.1"/>
    <property type="molecule type" value="Genomic_DNA"/>
</dbReference>
<dbReference type="CDD" id="cd05154">
    <property type="entry name" value="ACAD10_11_N-like"/>
    <property type="match status" value="1"/>
</dbReference>